<dbReference type="GO" id="GO:0030170">
    <property type="term" value="F:pyridoxal phosphate binding"/>
    <property type="evidence" value="ECO:0007669"/>
    <property type="project" value="InterPro"/>
</dbReference>
<keyword evidence="3 6" id="KW-0808">Transferase</keyword>
<reference evidence="6" key="1">
    <citation type="submission" date="2022-06" db="EMBL/GenBank/DDBJ databases">
        <title>Isolation and Genomics of Futiania mangrovii gen. nov., sp. nov., a Rare and Metabolically-versatile member in the Class Alphaproteobacteria.</title>
        <authorList>
            <person name="Liu L."/>
            <person name="Huang W.-C."/>
            <person name="Pan J."/>
            <person name="Li J."/>
            <person name="Huang Y."/>
            <person name="Du H."/>
            <person name="Liu Y."/>
            <person name="Li M."/>
        </authorList>
    </citation>
    <scope>NUCLEOTIDE SEQUENCE</scope>
    <source>
        <strain evidence="6">FT118</strain>
    </source>
</reference>
<proteinExistence type="inferred from homology"/>
<keyword evidence="7" id="KW-1185">Reference proteome</keyword>
<keyword evidence="3 6" id="KW-0032">Aminotransferase</keyword>
<evidence type="ECO:0000256" key="1">
    <source>
        <dbReference type="ARBA" id="ARBA00001933"/>
    </source>
</evidence>
<dbReference type="PROSITE" id="PS00600">
    <property type="entry name" value="AA_TRANSFER_CLASS_3"/>
    <property type="match status" value="1"/>
</dbReference>
<evidence type="ECO:0000256" key="3">
    <source>
        <dbReference type="ARBA" id="ARBA00022576"/>
    </source>
</evidence>
<dbReference type="PANTHER" id="PTHR43094">
    <property type="entry name" value="AMINOTRANSFERASE"/>
    <property type="match status" value="1"/>
</dbReference>
<comment type="caution">
    <text evidence="6">The sequence shown here is derived from an EMBL/GenBank/DDBJ whole genome shotgun (WGS) entry which is preliminary data.</text>
</comment>
<gene>
    <name evidence="6" type="ORF">NJQ99_11565</name>
</gene>
<comment type="similarity">
    <text evidence="2 5">Belongs to the class-III pyridoxal-phosphate-dependent aminotransferase family.</text>
</comment>
<dbReference type="AlphaFoldDB" id="A0A9J6PGW3"/>
<comment type="cofactor">
    <cofactor evidence="1">
        <name>pyridoxal 5'-phosphate</name>
        <dbReference type="ChEBI" id="CHEBI:597326"/>
    </cofactor>
</comment>
<dbReference type="RefSeq" id="WP_269332988.1">
    <property type="nucleotide sequence ID" value="NZ_JAMZFT010000002.1"/>
</dbReference>
<dbReference type="InterPro" id="IPR049704">
    <property type="entry name" value="Aminotrans_3_PPA_site"/>
</dbReference>
<sequence>MQTSPAATVFPSGPSNLFYQSRLQRPTLDRAEGIYIWDREGNRWIDGSSGAMVANIGHSNPRVLAAMRAQMDRATFGYRLHFANEPAERLANLTASLMPEGLDRVFFVSGGSEAVESCLKLARQWAVATGQDSRWKVIARHPSYHGSTLGALAVTGYAPLSEPFAPMFTAMPKIPAPTCYLDRDNYTDAERGLRYAEMLREEILAQGPDSVLAFIMEPVGGASTGALVAPDSYYARIREICDEFGILLIYDEVMTGAGRTGRFLAAEHWGIRPDIVALSKGFAAGYAPLGAMVAARRLVEPVLDAGGFMHGYTYAGNPLACAAGLAVIREILDQDLTGNAGRMGALLKAEMTALMDRYPFVGDVRGKGLLLAFEMVADRETMTPLPREWNAHARLVEHAYARGLVVYSRRTRGGIEGDHILVCPPLIVTEPQIGEIMERLVASLDALAAELGLPRG</sequence>
<evidence type="ECO:0000313" key="7">
    <source>
        <dbReference type="Proteomes" id="UP001055804"/>
    </source>
</evidence>
<dbReference type="Gene3D" id="3.40.640.10">
    <property type="entry name" value="Type I PLP-dependent aspartate aminotransferase-like (Major domain)"/>
    <property type="match status" value="1"/>
</dbReference>
<evidence type="ECO:0000256" key="4">
    <source>
        <dbReference type="ARBA" id="ARBA00022898"/>
    </source>
</evidence>
<dbReference type="InterPro" id="IPR015424">
    <property type="entry name" value="PyrdxlP-dep_Trfase"/>
</dbReference>
<dbReference type="GO" id="GO:0008483">
    <property type="term" value="F:transaminase activity"/>
    <property type="evidence" value="ECO:0007669"/>
    <property type="project" value="UniProtKB-KW"/>
</dbReference>
<keyword evidence="4 5" id="KW-0663">Pyridoxal phosphate</keyword>
<organism evidence="6 7">
    <name type="scientific">Futiania mangrovi</name>
    <dbReference type="NCBI Taxonomy" id="2959716"/>
    <lineage>
        <taxon>Bacteria</taxon>
        <taxon>Pseudomonadati</taxon>
        <taxon>Pseudomonadota</taxon>
        <taxon>Alphaproteobacteria</taxon>
        <taxon>Futianiales</taxon>
        <taxon>Futianiaceae</taxon>
        <taxon>Futiania</taxon>
    </lineage>
</organism>
<dbReference type="SUPFAM" id="SSF53383">
    <property type="entry name" value="PLP-dependent transferases"/>
    <property type="match status" value="1"/>
</dbReference>
<evidence type="ECO:0000256" key="2">
    <source>
        <dbReference type="ARBA" id="ARBA00008954"/>
    </source>
</evidence>
<dbReference type="FunFam" id="3.40.640.10:FF:000004">
    <property type="entry name" value="Acetylornithine aminotransferase"/>
    <property type="match status" value="1"/>
</dbReference>
<dbReference type="CDD" id="cd00610">
    <property type="entry name" value="OAT_like"/>
    <property type="match status" value="1"/>
</dbReference>
<evidence type="ECO:0000256" key="5">
    <source>
        <dbReference type="RuleBase" id="RU003560"/>
    </source>
</evidence>
<name>A0A9J6PGW3_9PROT</name>
<evidence type="ECO:0000313" key="6">
    <source>
        <dbReference type="EMBL" id="MCP1337051.1"/>
    </source>
</evidence>
<dbReference type="Proteomes" id="UP001055804">
    <property type="component" value="Unassembled WGS sequence"/>
</dbReference>
<dbReference type="EMBL" id="JAMZFT010000002">
    <property type="protein sequence ID" value="MCP1337051.1"/>
    <property type="molecule type" value="Genomic_DNA"/>
</dbReference>
<dbReference type="PANTHER" id="PTHR43094:SF1">
    <property type="entry name" value="AMINOTRANSFERASE CLASS-III"/>
    <property type="match status" value="1"/>
</dbReference>
<accession>A0A9J6PGW3</accession>
<dbReference type="Pfam" id="PF00202">
    <property type="entry name" value="Aminotran_3"/>
    <property type="match status" value="1"/>
</dbReference>
<dbReference type="Gene3D" id="3.90.1150.10">
    <property type="entry name" value="Aspartate Aminotransferase, domain 1"/>
    <property type="match status" value="1"/>
</dbReference>
<dbReference type="InterPro" id="IPR015422">
    <property type="entry name" value="PyrdxlP-dep_Trfase_small"/>
</dbReference>
<dbReference type="InterPro" id="IPR015421">
    <property type="entry name" value="PyrdxlP-dep_Trfase_major"/>
</dbReference>
<protein>
    <submittedName>
        <fullName evidence="6">Aspartate aminotransferase family protein</fullName>
    </submittedName>
</protein>
<dbReference type="InterPro" id="IPR005814">
    <property type="entry name" value="Aminotrans_3"/>
</dbReference>